<reference evidence="2" key="1">
    <citation type="submission" date="2021-06" db="EMBL/GenBank/DDBJ databases">
        <title>Collection of gut derived symbiotic bacterial strains cultured from healthy donors.</title>
        <authorList>
            <person name="Lin H."/>
            <person name="Littmann E."/>
            <person name="Pamer E.G."/>
        </authorList>
    </citation>
    <scope>NUCLEOTIDE SEQUENCE</scope>
    <source>
        <strain evidence="2">MSK.5.10</strain>
    </source>
</reference>
<name>A0AB35CAB8_9BACT</name>
<gene>
    <name evidence="2" type="ORF">KSU80_15075</name>
</gene>
<proteinExistence type="predicted"/>
<protein>
    <recommendedName>
        <fullName evidence="4">Pentapeptide repeat-containing protein</fullName>
    </recommendedName>
</protein>
<dbReference type="Proteomes" id="UP000777173">
    <property type="component" value="Unassembled WGS sequence"/>
</dbReference>
<keyword evidence="1" id="KW-0812">Transmembrane</keyword>
<keyword evidence="1" id="KW-1133">Transmembrane helix</keyword>
<keyword evidence="1" id="KW-0472">Membrane</keyword>
<evidence type="ECO:0000313" key="2">
    <source>
        <dbReference type="EMBL" id="MBV3124487.1"/>
    </source>
</evidence>
<dbReference type="EMBL" id="JAHOAX010000015">
    <property type="protein sequence ID" value="MBV3124487.1"/>
    <property type="molecule type" value="Genomic_DNA"/>
</dbReference>
<feature type="transmembrane region" description="Helical" evidence="1">
    <location>
        <begin position="361"/>
        <end position="381"/>
    </location>
</feature>
<evidence type="ECO:0008006" key="4">
    <source>
        <dbReference type="Google" id="ProtNLM"/>
    </source>
</evidence>
<sequence length="498" mass="58210">MSIKKRKFDSIEKMLSFPKYITLDNDTLTLKNCIINFDFSLVNFISTISPQSIVCVSNEQKETEDTGKLYEVNCNITFENVDFLKDVSIIGLVFKGKIELKNIQSSVHFGFSMCFFAYQYITPFNNEQFPIIIDRITHTPLLFFDNCHFNSNMLIMNVYCSFLLICKCEINALIGIVNIHIIKDINQLANDIIKQADSILLDEIHVRGDFKMGKVTNACKMSLRKITIDKDGLLKISNYNDDLKKKTSYKLGNIEFLNSIVNGTIILKDSVFRKFKFDEIDVAGNIIEENINYVDLCNIETANILKKQAQKQSNTYLYNKHKSEELNKLFINKTITPIKDTISKIEYYENKKLFILRTKTIIKSIIHNLYIFFISTLLAFFSKERFLLWINKYSNNYGQDWSRGIIFTLIVSFMFYSLFTYSINKIEFSTDFSQWIFFNPTYWKEVIGYLWLPNLDDFKVLLNDNNVSVWSYSCFIIGKIFIAFGIYQTISAFRKYGK</sequence>
<evidence type="ECO:0000256" key="1">
    <source>
        <dbReference type="SAM" id="Phobius"/>
    </source>
</evidence>
<dbReference type="AlphaFoldDB" id="A0AB35CAB8"/>
<accession>A0AB35CAB8</accession>
<dbReference type="RefSeq" id="WP_117543787.1">
    <property type="nucleotide sequence ID" value="NZ_DAWDYP010000020.1"/>
</dbReference>
<feature type="transmembrane region" description="Helical" evidence="1">
    <location>
        <begin position="467"/>
        <end position="490"/>
    </location>
</feature>
<comment type="caution">
    <text evidence="2">The sequence shown here is derived from an EMBL/GenBank/DDBJ whole genome shotgun (WGS) entry which is preliminary data.</text>
</comment>
<organism evidence="2 3">
    <name type="scientific">Phocaeicola dorei</name>
    <dbReference type="NCBI Taxonomy" id="357276"/>
    <lineage>
        <taxon>Bacteria</taxon>
        <taxon>Pseudomonadati</taxon>
        <taxon>Bacteroidota</taxon>
        <taxon>Bacteroidia</taxon>
        <taxon>Bacteroidales</taxon>
        <taxon>Bacteroidaceae</taxon>
        <taxon>Phocaeicola</taxon>
    </lineage>
</organism>
<evidence type="ECO:0000313" key="3">
    <source>
        <dbReference type="Proteomes" id="UP000777173"/>
    </source>
</evidence>
<feature type="transmembrane region" description="Helical" evidence="1">
    <location>
        <begin position="401"/>
        <end position="423"/>
    </location>
</feature>